<feature type="transmembrane region" description="Helical" evidence="1">
    <location>
        <begin position="140"/>
        <end position="157"/>
    </location>
</feature>
<feature type="transmembrane region" description="Helical" evidence="1">
    <location>
        <begin position="73"/>
        <end position="94"/>
    </location>
</feature>
<proteinExistence type="predicted"/>
<protein>
    <submittedName>
        <fullName evidence="2">Uncharacterized protein</fullName>
    </submittedName>
</protein>
<sequence>MLTVLFITALAIGVTAFGARWPWAAALTAVLAAWAMTRLPDLDLMLGLGHRSGLTHSVFPVGVACARRRWWPLAAGLALGLGLHLSADMFPNAMRGYATIKLPGLGSIGADASYLWLAVNAAAALLLGAWLLGRVLPPKAALAVLGAIALLGIAYLLATDGGWWALAMFGGAGWLAFRRPAAQPG</sequence>
<dbReference type="Proteomes" id="UP000033202">
    <property type="component" value="Unassembled WGS sequence"/>
</dbReference>
<name>A0A0E9MT91_9SPHN</name>
<evidence type="ECO:0000313" key="2">
    <source>
        <dbReference type="EMBL" id="GAO40693.1"/>
    </source>
</evidence>
<organism evidence="2 3">
    <name type="scientific">Sphingomonas changbaiensis NBRC 104936</name>
    <dbReference type="NCBI Taxonomy" id="1219043"/>
    <lineage>
        <taxon>Bacteria</taxon>
        <taxon>Pseudomonadati</taxon>
        <taxon>Pseudomonadota</taxon>
        <taxon>Alphaproteobacteria</taxon>
        <taxon>Sphingomonadales</taxon>
        <taxon>Sphingomonadaceae</taxon>
        <taxon>Sphingomonas</taxon>
    </lineage>
</organism>
<comment type="caution">
    <text evidence="2">The sequence shown here is derived from an EMBL/GenBank/DDBJ whole genome shotgun (WGS) entry which is preliminary data.</text>
</comment>
<dbReference type="AlphaFoldDB" id="A0A0E9MT91"/>
<keyword evidence="1" id="KW-0472">Membrane</keyword>
<reference evidence="2 3" key="1">
    <citation type="submission" date="2015-04" db="EMBL/GenBank/DDBJ databases">
        <title>Whole genome shotgun sequence of Sphingomonas changbaiensis NBRC 104936.</title>
        <authorList>
            <person name="Katano-Makiyama Y."/>
            <person name="Hosoyama A."/>
            <person name="Hashimoto M."/>
            <person name="Noguchi M."/>
            <person name="Tsuchikane K."/>
            <person name="Ohji S."/>
            <person name="Yamazoe A."/>
            <person name="Ichikawa N."/>
            <person name="Kimura A."/>
            <person name="Fujita N."/>
        </authorList>
    </citation>
    <scope>NUCLEOTIDE SEQUENCE [LARGE SCALE GENOMIC DNA]</scope>
    <source>
        <strain evidence="2 3">NBRC 104936</strain>
    </source>
</reference>
<dbReference type="OrthoDB" id="7585596at2"/>
<keyword evidence="3" id="KW-1185">Reference proteome</keyword>
<accession>A0A0E9MT91</accession>
<dbReference type="RefSeq" id="WP_046349478.1">
    <property type="nucleotide sequence ID" value="NZ_BBWU01000051.1"/>
</dbReference>
<evidence type="ECO:0000313" key="3">
    <source>
        <dbReference type="Proteomes" id="UP000033202"/>
    </source>
</evidence>
<keyword evidence="1" id="KW-1133">Transmembrane helix</keyword>
<evidence type="ECO:0000256" key="1">
    <source>
        <dbReference type="SAM" id="Phobius"/>
    </source>
</evidence>
<keyword evidence="1" id="KW-0812">Transmembrane</keyword>
<dbReference type="EMBL" id="BBWU01000051">
    <property type="protein sequence ID" value="GAO40693.1"/>
    <property type="molecule type" value="Genomic_DNA"/>
</dbReference>
<feature type="transmembrane region" description="Helical" evidence="1">
    <location>
        <begin position="48"/>
        <end position="66"/>
    </location>
</feature>
<feature type="transmembrane region" description="Helical" evidence="1">
    <location>
        <begin position="114"/>
        <end position="133"/>
    </location>
</feature>
<gene>
    <name evidence="2" type="ORF">SCH01S_51_00240</name>
</gene>